<comment type="caution">
    <text evidence="3">The sequence shown here is derived from an EMBL/GenBank/DDBJ whole genome shotgun (WGS) entry which is preliminary data.</text>
</comment>
<protein>
    <recommendedName>
        <fullName evidence="7">CCDC81 HU domain-containing protein</fullName>
    </recommendedName>
</protein>
<dbReference type="Proteomes" id="UP000663891">
    <property type="component" value="Unassembled WGS sequence"/>
</dbReference>
<evidence type="ECO:0000313" key="3">
    <source>
        <dbReference type="EMBL" id="CAF1038718.1"/>
    </source>
</evidence>
<evidence type="ECO:0000259" key="1">
    <source>
        <dbReference type="Pfam" id="PF14908"/>
    </source>
</evidence>
<reference evidence="3" key="1">
    <citation type="submission" date="2021-02" db="EMBL/GenBank/DDBJ databases">
        <authorList>
            <person name="Nowell W R."/>
        </authorList>
    </citation>
    <scope>NUCLEOTIDE SEQUENCE</scope>
</reference>
<dbReference type="Pfam" id="PF18289">
    <property type="entry name" value="HU-CCDC81_euk_2"/>
    <property type="match status" value="1"/>
</dbReference>
<gene>
    <name evidence="3" type="ORF">IZO911_LOCUS19668</name>
    <name evidence="5" type="ORF">OKA104_LOCUS6780</name>
    <name evidence="4" type="ORF">VCS650_LOCUS22143</name>
</gene>
<dbReference type="OrthoDB" id="10008837at2759"/>
<dbReference type="Proteomes" id="UP000663881">
    <property type="component" value="Unassembled WGS sequence"/>
</dbReference>
<evidence type="ECO:0008006" key="7">
    <source>
        <dbReference type="Google" id="ProtNLM"/>
    </source>
</evidence>
<name>A0A814JKG9_9BILA</name>
<dbReference type="Pfam" id="PF14908">
    <property type="entry name" value="HU-CCDC81_euk_1"/>
    <property type="match status" value="1"/>
</dbReference>
<dbReference type="AlphaFoldDB" id="A0A814JKG9"/>
<dbReference type="InterPro" id="IPR028034">
    <property type="entry name" value="HU-CCDC81"/>
</dbReference>
<dbReference type="Proteomes" id="UP000663860">
    <property type="component" value="Unassembled WGS sequence"/>
</dbReference>
<evidence type="ECO:0000313" key="5">
    <source>
        <dbReference type="EMBL" id="CAF3604228.1"/>
    </source>
</evidence>
<accession>A0A814JKG9</accession>
<feature type="domain" description="CCDC81 HU" evidence="1">
    <location>
        <begin position="48"/>
        <end position="124"/>
    </location>
</feature>
<dbReference type="EMBL" id="CAJNON010000246">
    <property type="protein sequence ID" value="CAF1138718.1"/>
    <property type="molecule type" value="Genomic_DNA"/>
</dbReference>
<dbReference type="EMBL" id="CAJOAY010000253">
    <property type="protein sequence ID" value="CAF3604228.1"/>
    <property type="molecule type" value="Genomic_DNA"/>
</dbReference>
<evidence type="ECO:0000313" key="4">
    <source>
        <dbReference type="EMBL" id="CAF1138718.1"/>
    </source>
</evidence>
<sequence>MPSLGSGRILSKSYHRFTSDTLFRLIIQTNQYDDIRSSSLQDNDLTSSSSSYTNGHLSEYDLRHLWTLLSQMIRKRLLKHEPCLLPELGAFVLINHPSTDNTINPTKEPFFVLDTSFARRHRLSRIKKPNLSSALSLSLQANGNSTHIEPNTTLSSFNMQTIDYLSLQNESGLTREQLMTAISQIFAIIDKEINPYGYCYLEFPQLGHFKIQFGLSTFEFHETFIEEFKATIHNITTNEN</sequence>
<dbReference type="EMBL" id="CAJNOE010000198">
    <property type="protein sequence ID" value="CAF1038718.1"/>
    <property type="molecule type" value="Genomic_DNA"/>
</dbReference>
<proteinExistence type="predicted"/>
<feature type="domain" description="CCDC81 HU" evidence="2">
    <location>
        <begin position="159"/>
        <end position="230"/>
    </location>
</feature>
<dbReference type="InterPro" id="IPR040673">
    <property type="entry name" value="CCDC81_HU_dom_2"/>
</dbReference>
<evidence type="ECO:0000313" key="6">
    <source>
        <dbReference type="Proteomes" id="UP000663860"/>
    </source>
</evidence>
<evidence type="ECO:0000259" key="2">
    <source>
        <dbReference type="Pfam" id="PF18289"/>
    </source>
</evidence>
<organism evidence="3 6">
    <name type="scientific">Adineta steineri</name>
    <dbReference type="NCBI Taxonomy" id="433720"/>
    <lineage>
        <taxon>Eukaryota</taxon>
        <taxon>Metazoa</taxon>
        <taxon>Spiralia</taxon>
        <taxon>Gnathifera</taxon>
        <taxon>Rotifera</taxon>
        <taxon>Eurotatoria</taxon>
        <taxon>Bdelloidea</taxon>
        <taxon>Adinetida</taxon>
        <taxon>Adinetidae</taxon>
        <taxon>Adineta</taxon>
    </lineage>
</organism>